<reference evidence="1 2" key="1">
    <citation type="submission" date="2018-02" db="EMBL/GenBank/DDBJ databases">
        <title>8 Nocardia nova and 1 Nocardia cyriacigeorgica strain used for evolution to TMP-SMX.</title>
        <authorList>
            <person name="Mehta H."/>
            <person name="Weng J."/>
            <person name="Shamoo Y."/>
        </authorList>
    </citation>
    <scope>NUCLEOTIDE SEQUENCE [LARGE SCALE GENOMIC DNA]</scope>
    <source>
        <strain evidence="1 2">ATCC 33727</strain>
    </source>
</reference>
<accession>A0A2T2YQS4</accession>
<dbReference type="EMBL" id="PYHS01000031">
    <property type="protein sequence ID" value="PSR57838.1"/>
    <property type="molecule type" value="Genomic_DNA"/>
</dbReference>
<comment type="caution">
    <text evidence="1">The sequence shown here is derived from an EMBL/GenBank/DDBJ whole genome shotgun (WGS) entry which is preliminary data.</text>
</comment>
<sequence>MILSGDICQCAQIIRTYSAAFRVYQTGAVSENPRRICLRGQLTVDVDRIGNVAGHTLGLAQPPYIGPHR</sequence>
<dbReference type="AlphaFoldDB" id="A0A2T2YQS4"/>
<organism evidence="1 2">
    <name type="scientific">Nocardia nova</name>
    <dbReference type="NCBI Taxonomy" id="37330"/>
    <lineage>
        <taxon>Bacteria</taxon>
        <taxon>Bacillati</taxon>
        <taxon>Actinomycetota</taxon>
        <taxon>Actinomycetes</taxon>
        <taxon>Mycobacteriales</taxon>
        <taxon>Nocardiaceae</taxon>
        <taxon>Nocardia</taxon>
    </lineage>
</organism>
<protein>
    <submittedName>
        <fullName evidence="1">Uncharacterized protein</fullName>
    </submittedName>
</protein>
<dbReference type="Proteomes" id="UP000241647">
    <property type="component" value="Unassembled WGS sequence"/>
</dbReference>
<evidence type="ECO:0000313" key="2">
    <source>
        <dbReference type="Proteomes" id="UP000241647"/>
    </source>
</evidence>
<gene>
    <name evidence="1" type="ORF">C8259_33150</name>
</gene>
<proteinExistence type="predicted"/>
<name>A0A2T2YQS4_9NOCA</name>
<evidence type="ECO:0000313" key="1">
    <source>
        <dbReference type="EMBL" id="PSR57838.1"/>
    </source>
</evidence>